<protein>
    <submittedName>
        <fullName evidence="11">Uncharacterized protein</fullName>
    </submittedName>
</protein>
<keyword evidence="6 10" id="KW-0472">Membrane</keyword>
<evidence type="ECO:0000256" key="9">
    <source>
        <dbReference type="ARBA" id="ARBA00023180"/>
    </source>
</evidence>
<evidence type="ECO:0000256" key="5">
    <source>
        <dbReference type="ARBA" id="ARBA00022989"/>
    </source>
</evidence>
<feature type="transmembrane region" description="Helical" evidence="10">
    <location>
        <begin position="47"/>
        <end position="68"/>
    </location>
</feature>
<keyword evidence="9" id="KW-0325">Glycoprotein</keyword>
<evidence type="ECO:0000256" key="3">
    <source>
        <dbReference type="ARBA" id="ARBA00022475"/>
    </source>
</evidence>
<proteinExistence type="inferred from homology"/>
<comment type="subcellular location">
    <subcellularLocation>
        <location evidence="1">Cell membrane</location>
        <topology evidence="1">Multi-pass membrane protein</topology>
    </subcellularLocation>
</comment>
<dbReference type="InterPro" id="IPR002159">
    <property type="entry name" value="CD36_fam"/>
</dbReference>
<evidence type="ECO:0000256" key="8">
    <source>
        <dbReference type="ARBA" id="ARBA00023170"/>
    </source>
</evidence>
<name>A0ABU7EUV5_9TELE</name>
<evidence type="ECO:0000256" key="10">
    <source>
        <dbReference type="SAM" id="Phobius"/>
    </source>
</evidence>
<evidence type="ECO:0000256" key="7">
    <source>
        <dbReference type="ARBA" id="ARBA00023157"/>
    </source>
</evidence>
<keyword evidence="12" id="KW-1185">Reference proteome</keyword>
<keyword evidence="4 10" id="KW-0812">Transmembrane</keyword>
<evidence type="ECO:0000256" key="6">
    <source>
        <dbReference type="ARBA" id="ARBA00023136"/>
    </source>
</evidence>
<keyword evidence="3" id="KW-1003">Cell membrane</keyword>
<dbReference type="Proteomes" id="UP001352852">
    <property type="component" value="Unassembled WGS sequence"/>
</dbReference>
<reference evidence="11 12" key="1">
    <citation type="submission" date="2021-06" db="EMBL/GenBank/DDBJ databases">
        <authorList>
            <person name="Palmer J.M."/>
        </authorList>
    </citation>
    <scope>NUCLEOTIDE SEQUENCE [LARGE SCALE GENOMIC DNA]</scope>
    <source>
        <strain evidence="11 12">CL_MEX2019</strain>
        <tissue evidence="11">Muscle</tissue>
    </source>
</reference>
<dbReference type="InterPro" id="IPR005428">
    <property type="entry name" value="CD36/SCARB1/SNMP1"/>
</dbReference>
<organism evidence="11 12">
    <name type="scientific">Characodon lateralis</name>
    <dbReference type="NCBI Taxonomy" id="208331"/>
    <lineage>
        <taxon>Eukaryota</taxon>
        <taxon>Metazoa</taxon>
        <taxon>Chordata</taxon>
        <taxon>Craniata</taxon>
        <taxon>Vertebrata</taxon>
        <taxon>Euteleostomi</taxon>
        <taxon>Actinopterygii</taxon>
        <taxon>Neopterygii</taxon>
        <taxon>Teleostei</taxon>
        <taxon>Neoteleostei</taxon>
        <taxon>Acanthomorphata</taxon>
        <taxon>Ovalentaria</taxon>
        <taxon>Atherinomorphae</taxon>
        <taxon>Cyprinodontiformes</taxon>
        <taxon>Goodeidae</taxon>
        <taxon>Characodon</taxon>
    </lineage>
</organism>
<evidence type="ECO:0000256" key="2">
    <source>
        <dbReference type="ARBA" id="ARBA00010532"/>
    </source>
</evidence>
<accession>A0ABU7EUV5</accession>
<evidence type="ECO:0000256" key="4">
    <source>
        <dbReference type="ARBA" id="ARBA00022692"/>
    </source>
</evidence>
<dbReference type="PRINTS" id="PR01610">
    <property type="entry name" value="CD36ANTIGEN"/>
</dbReference>
<comment type="similarity">
    <text evidence="2">Belongs to the CD36 family.</text>
</comment>
<evidence type="ECO:0000313" key="11">
    <source>
        <dbReference type="EMBL" id="MED6290937.1"/>
    </source>
</evidence>
<sequence>MTSRVLKKVKDYTMFPLVWLNETATLDDETADMFKRELLSRVQMLEIIQYVLLGVGLVIFVLCLLGYWKH</sequence>
<keyword evidence="5 10" id="KW-1133">Transmembrane helix</keyword>
<evidence type="ECO:0000313" key="12">
    <source>
        <dbReference type="Proteomes" id="UP001352852"/>
    </source>
</evidence>
<dbReference type="Pfam" id="PF01130">
    <property type="entry name" value="CD36"/>
    <property type="match status" value="1"/>
</dbReference>
<gene>
    <name evidence="11" type="ORF">CHARACLAT_018509</name>
</gene>
<keyword evidence="7" id="KW-1015">Disulfide bond</keyword>
<keyword evidence="8" id="KW-0675">Receptor</keyword>
<dbReference type="EMBL" id="JAHUTJ010067197">
    <property type="protein sequence ID" value="MED6290937.1"/>
    <property type="molecule type" value="Genomic_DNA"/>
</dbReference>
<comment type="caution">
    <text evidence="11">The sequence shown here is derived from an EMBL/GenBank/DDBJ whole genome shotgun (WGS) entry which is preliminary data.</text>
</comment>
<evidence type="ECO:0000256" key="1">
    <source>
        <dbReference type="ARBA" id="ARBA00004651"/>
    </source>
</evidence>